<evidence type="ECO:0000313" key="1">
    <source>
        <dbReference type="EMBL" id="GAA4485009.1"/>
    </source>
</evidence>
<reference evidence="2" key="1">
    <citation type="journal article" date="2019" name="Int. J. Syst. Evol. Microbiol.">
        <title>The Global Catalogue of Microorganisms (GCM) 10K type strain sequencing project: providing services to taxonomists for standard genome sequencing and annotation.</title>
        <authorList>
            <consortium name="The Broad Institute Genomics Platform"/>
            <consortium name="The Broad Institute Genome Sequencing Center for Infectious Disease"/>
            <person name="Wu L."/>
            <person name="Ma J."/>
        </authorList>
    </citation>
    <scope>NUCLEOTIDE SEQUENCE [LARGE SCALE GENOMIC DNA]</scope>
    <source>
        <strain evidence="2">JCM 32206</strain>
    </source>
</reference>
<sequence>MFGIVLATVNELAAAPPRAVSSRTCLRNPVTRLTSVAIAIEPVEAISREFDVSGPDAVSPSVPTGAAGWGAVVGATAAVGGVFGGAGSNLRGIARVGSPGPGAACWGGRGRGG</sequence>
<protein>
    <submittedName>
        <fullName evidence="1">Uncharacterized protein</fullName>
    </submittedName>
</protein>
<proteinExistence type="predicted"/>
<comment type="caution">
    <text evidence="1">The sequence shown here is derived from an EMBL/GenBank/DDBJ whole genome shotgun (WGS) entry which is preliminary data.</text>
</comment>
<accession>A0ABP8PC39</accession>
<keyword evidence="2" id="KW-1185">Reference proteome</keyword>
<organism evidence="1 2">
    <name type="scientific">Rhodococcus olei</name>
    <dbReference type="NCBI Taxonomy" id="2161675"/>
    <lineage>
        <taxon>Bacteria</taxon>
        <taxon>Bacillati</taxon>
        <taxon>Actinomycetota</taxon>
        <taxon>Actinomycetes</taxon>
        <taxon>Mycobacteriales</taxon>
        <taxon>Nocardiaceae</taxon>
        <taxon>Rhodococcus</taxon>
    </lineage>
</organism>
<evidence type="ECO:0000313" key="2">
    <source>
        <dbReference type="Proteomes" id="UP001501183"/>
    </source>
</evidence>
<dbReference type="EMBL" id="BAABFB010000059">
    <property type="protein sequence ID" value="GAA4485009.1"/>
    <property type="molecule type" value="Genomic_DNA"/>
</dbReference>
<dbReference type="Proteomes" id="UP001501183">
    <property type="component" value="Unassembled WGS sequence"/>
</dbReference>
<gene>
    <name evidence="1" type="ORF">GCM10023094_39300</name>
</gene>
<name>A0ABP8PC39_9NOCA</name>